<evidence type="ECO:0000256" key="5">
    <source>
        <dbReference type="ARBA" id="ARBA00022801"/>
    </source>
</evidence>
<dbReference type="InterPro" id="IPR002467">
    <property type="entry name" value="Pept_M24A_MAP1"/>
</dbReference>
<dbReference type="PANTHER" id="PTHR43330:SF8">
    <property type="entry name" value="METHIONINE AMINOPEPTIDASE 1D, MITOCHONDRIAL"/>
    <property type="match status" value="1"/>
</dbReference>
<evidence type="ECO:0000256" key="2">
    <source>
        <dbReference type="ARBA" id="ARBA00022438"/>
    </source>
</evidence>
<accession>A0A9D1DRL4</accession>
<dbReference type="NCBIfam" id="TIGR00500">
    <property type="entry name" value="met_pdase_I"/>
    <property type="match status" value="1"/>
</dbReference>
<dbReference type="PRINTS" id="PR00599">
    <property type="entry name" value="MAPEPTIDASE"/>
</dbReference>
<proteinExistence type="inferred from homology"/>
<protein>
    <recommendedName>
        <fullName evidence="6 7">Methionine aminopeptidase</fullName>
        <shortName evidence="6">MAP</shortName>
        <shortName evidence="6">MetAP</shortName>
        <ecNumber evidence="6 7">3.4.11.18</ecNumber>
    </recommendedName>
    <alternativeName>
        <fullName evidence="6">Peptidase M</fullName>
    </alternativeName>
</protein>
<dbReference type="CDD" id="cd01086">
    <property type="entry name" value="MetAP1"/>
    <property type="match status" value="1"/>
</dbReference>
<dbReference type="InterPro" id="IPR001714">
    <property type="entry name" value="Pept_M24_MAP"/>
</dbReference>
<comment type="function">
    <text evidence="1 6">Removes the N-terminal methionine from nascent proteins. The N-terminal methionine is often cleaved when the second residue in the primary sequence is small and uncharged (Met-Ala-, Cys, Gly, Pro, Ser, Thr, or Val). Requires deformylation of the N(alpha)-formylated initiator methionine before it can be hydrolyzed.</text>
</comment>
<dbReference type="InterPro" id="IPR004027">
    <property type="entry name" value="SEC_C_motif"/>
</dbReference>
<comment type="catalytic activity">
    <reaction evidence="6 7">
        <text>Release of N-terminal amino acids, preferentially methionine, from peptides and arylamides.</text>
        <dbReference type="EC" id="3.4.11.18"/>
    </reaction>
</comment>
<dbReference type="GO" id="GO:0046872">
    <property type="term" value="F:metal ion binding"/>
    <property type="evidence" value="ECO:0007669"/>
    <property type="project" value="UniProtKB-UniRule"/>
</dbReference>
<feature type="binding site" evidence="6">
    <location>
        <position position="146"/>
    </location>
    <ligand>
        <name>a divalent metal cation</name>
        <dbReference type="ChEBI" id="CHEBI:60240"/>
        <label>1</label>
    </ligand>
</feature>
<organism evidence="9 10">
    <name type="scientific">Candidatus Gallacutalibacter pullicola</name>
    <dbReference type="NCBI Taxonomy" id="2840830"/>
    <lineage>
        <taxon>Bacteria</taxon>
        <taxon>Bacillati</taxon>
        <taxon>Bacillota</taxon>
        <taxon>Clostridia</taxon>
        <taxon>Eubacteriales</taxon>
        <taxon>Candidatus Gallacutalibacter</taxon>
    </lineage>
</organism>
<gene>
    <name evidence="6" type="primary">map</name>
    <name evidence="9" type="ORF">IAA54_08915</name>
</gene>
<feature type="domain" description="Peptidase M24" evidence="8">
    <location>
        <begin position="52"/>
        <end position="281"/>
    </location>
</feature>
<evidence type="ECO:0000256" key="7">
    <source>
        <dbReference type="RuleBase" id="RU003653"/>
    </source>
</evidence>
<evidence type="ECO:0000256" key="1">
    <source>
        <dbReference type="ARBA" id="ARBA00002521"/>
    </source>
</evidence>
<evidence type="ECO:0000256" key="6">
    <source>
        <dbReference type="HAMAP-Rule" id="MF_01974"/>
    </source>
</evidence>
<feature type="binding site" evidence="6">
    <location>
        <position position="209"/>
    </location>
    <ligand>
        <name>a divalent metal cation</name>
        <dbReference type="ChEBI" id="CHEBI:60240"/>
        <label>2</label>
        <note>catalytic</note>
    </ligand>
</feature>
<dbReference type="SUPFAM" id="SSF103642">
    <property type="entry name" value="Sec-C motif"/>
    <property type="match status" value="1"/>
</dbReference>
<dbReference type="Pfam" id="PF00557">
    <property type="entry name" value="Peptidase_M24"/>
    <property type="match status" value="1"/>
</dbReference>
<evidence type="ECO:0000313" key="10">
    <source>
        <dbReference type="Proteomes" id="UP000886785"/>
    </source>
</evidence>
<comment type="cofactor">
    <cofactor evidence="6">
        <name>Co(2+)</name>
        <dbReference type="ChEBI" id="CHEBI:48828"/>
    </cofactor>
    <cofactor evidence="6">
        <name>Zn(2+)</name>
        <dbReference type="ChEBI" id="CHEBI:29105"/>
    </cofactor>
    <cofactor evidence="6">
        <name>Mn(2+)</name>
        <dbReference type="ChEBI" id="CHEBI:29035"/>
    </cofactor>
    <cofactor evidence="6">
        <name>Fe(2+)</name>
        <dbReference type="ChEBI" id="CHEBI:29033"/>
    </cofactor>
    <text evidence="6">Binds 2 divalent metal cations per subunit. Has a high-affinity and a low affinity metal-binding site. The true nature of the physiological cofactor is under debate. The enzyme is active with cobalt, zinc, manganese or divalent iron ions. Most likely, methionine aminopeptidases function as mononuclear Fe(2+)-metalloproteases under physiological conditions, and the catalytically relevant metal-binding site has been assigned to the histidine-containing high-affinity site.</text>
</comment>
<keyword evidence="3 6" id="KW-0645">Protease</keyword>
<dbReference type="InterPro" id="IPR000994">
    <property type="entry name" value="Pept_M24"/>
</dbReference>
<evidence type="ECO:0000313" key="9">
    <source>
        <dbReference type="EMBL" id="HIR57779.1"/>
    </source>
</evidence>
<dbReference type="InterPro" id="IPR036005">
    <property type="entry name" value="Creatinase/aminopeptidase-like"/>
</dbReference>
<dbReference type="GO" id="GO:0006508">
    <property type="term" value="P:proteolysis"/>
    <property type="evidence" value="ECO:0007669"/>
    <property type="project" value="UniProtKB-KW"/>
</dbReference>
<evidence type="ECO:0000256" key="4">
    <source>
        <dbReference type="ARBA" id="ARBA00022723"/>
    </source>
</evidence>
<dbReference type="Pfam" id="PF02810">
    <property type="entry name" value="SEC-C"/>
    <property type="match status" value="1"/>
</dbReference>
<dbReference type="Gene3D" id="3.90.230.10">
    <property type="entry name" value="Creatinase/methionine aminopeptidase superfamily"/>
    <property type="match status" value="1"/>
</dbReference>
<feature type="binding site" evidence="6">
    <location>
        <position position="274"/>
    </location>
    <ligand>
        <name>a divalent metal cation</name>
        <dbReference type="ChEBI" id="CHEBI:60240"/>
        <label>1</label>
    </ligand>
</feature>
<keyword evidence="2 6" id="KW-0031">Aminopeptidase</keyword>
<feature type="binding site" evidence="6">
    <location>
        <position position="242"/>
    </location>
    <ligand>
        <name>a divalent metal cation</name>
        <dbReference type="ChEBI" id="CHEBI:60240"/>
        <label>2</label>
        <note>catalytic</note>
    </ligand>
</feature>
<dbReference type="HAMAP" id="MF_01974">
    <property type="entry name" value="MetAP_1"/>
    <property type="match status" value="1"/>
</dbReference>
<sequence length="289" mass="31550">MKLGKNEPCWCGSGEKYKRCHLDFDEKLEELHLQGIPVPPHSMIKNKKQIDGIRESGVINTALLDEVAKSIHEGITTEEIDDLVYDFTMSHGAVPATLGYEGFPKSCCTSVNNEICHGIPSDKVVLREGDIVNVDVTTIYRGYFADASRMFCIGQLSPDAEKIVRVARECLEAGIAAVRPWGRLGDIGAAIQAVAQREGCSIVRDIGGHGVGLEMHEDPYVCHVGHAGTGMVLAPGMVFTVEPMVNLGTDKFFIDKGNGWTVYTKDGKLSAQWEHTLAVTETGIEILTY</sequence>
<evidence type="ECO:0000256" key="3">
    <source>
        <dbReference type="ARBA" id="ARBA00022670"/>
    </source>
</evidence>
<name>A0A9D1DRL4_9FIRM</name>
<dbReference type="GO" id="GO:0070006">
    <property type="term" value="F:metalloaminopeptidase activity"/>
    <property type="evidence" value="ECO:0007669"/>
    <property type="project" value="UniProtKB-UniRule"/>
</dbReference>
<feature type="binding site" evidence="6">
    <location>
        <position position="117"/>
    </location>
    <ligand>
        <name>substrate</name>
    </ligand>
</feature>
<feature type="binding site" evidence="6">
    <location>
        <position position="274"/>
    </location>
    <ligand>
        <name>a divalent metal cation</name>
        <dbReference type="ChEBI" id="CHEBI:60240"/>
        <label>2</label>
        <note>catalytic</note>
    </ligand>
</feature>
<reference evidence="9" key="2">
    <citation type="journal article" date="2021" name="PeerJ">
        <title>Extensive microbial diversity within the chicken gut microbiome revealed by metagenomics and culture.</title>
        <authorList>
            <person name="Gilroy R."/>
            <person name="Ravi A."/>
            <person name="Getino M."/>
            <person name="Pursley I."/>
            <person name="Horton D.L."/>
            <person name="Alikhan N.F."/>
            <person name="Baker D."/>
            <person name="Gharbi K."/>
            <person name="Hall N."/>
            <person name="Watson M."/>
            <person name="Adriaenssens E.M."/>
            <person name="Foster-Nyarko E."/>
            <person name="Jarju S."/>
            <person name="Secka A."/>
            <person name="Antonio M."/>
            <person name="Oren A."/>
            <person name="Chaudhuri R.R."/>
            <person name="La Ragione R."/>
            <person name="Hildebrand F."/>
            <person name="Pallen M.J."/>
        </authorList>
    </citation>
    <scope>NUCLEOTIDE SEQUENCE</scope>
    <source>
        <strain evidence="9">ChiSjej1B19-7085</strain>
    </source>
</reference>
<comment type="similarity">
    <text evidence="6">Belongs to the peptidase M24A family. Methionine aminopeptidase type 1 subfamily.</text>
</comment>
<feature type="binding site" evidence="6">
    <location>
        <position position="146"/>
    </location>
    <ligand>
        <name>a divalent metal cation</name>
        <dbReference type="ChEBI" id="CHEBI:60240"/>
        <label>2</label>
        <note>catalytic</note>
    </ligand>
</feature>
<dbReference type="Proteomes" id="UP000886785">
    <property type="component" value="Unassembled WGS sequence"/>
</dbReference>
<dbReference type="Gene3D" id="3.10.450.50">
    <property type="match status" value="1"/>
</dbReference>
<keyword evidence="4 6" id="KW-0479">Metal-binding</keyword>
<feature type="binding site" evidence="6">
    <location>
        <position position="216"/>
    </location>
    <ligand>
        <name>substrate</name>
    </ligand>
</feature>
<dbReference type="PANTHER" id="PTHR43330">
    <property type="entry name" value="METHIONINE AMINOPEPTIDASE"/>
    <property type="match status" value="1"/>
</dbReference>
<dbReference type="EMBL" id="DVHF01000103">
    <property type="protein sequence ID" value="HIR57779.1"/>
    <property type="molecule type" value="Genomic_DNA"/>
</dbReference>
<feature type="binding site" evidence="6">
    <location>
        <position position="135"/>
    </location>
    <ligand>
        <name>a divalent metal cation</name>
        <dbReference type="ChEBI" id="CHEBI:60240"/>
        <label>1</label>
    </ligand>
</feature>
<comment type="caution">
    <text evidence="9">The sequence shown here is derived from an EMBL/GenBank/DDBJ whole genome shotgun (WGS) entry which is preliminary data.</text>
</comment>
<evidence type="ECO:0000259" key="8">
    <source>
        <dbReference type="Pfam" id="PF00557"/>
    </source>
</evidence>
<dbReference type="NCBIfam" id="NF008970">
    <property type="entry name" value="PRK12318.1"/>
    <property type="match status" value="1"/>
</dbReference>
<dbReference type="GO" id="GO:0004239">
    <property type="term" value="F:initiator methionyl aminopeptidase activity"/>
    <property type="evidence" value="ECO:0007669"/>
    <property type="project" value="UniProtKB-UniRule"/>
</dbReference>
<dbReference type="EC" id="3.4.11.18" evidence="6 7"/>
<reference evidence="9" key="1">
    <citation type="submission" date="2020-10" db="EMBL/GenBank/DDBJ databases">
        <authorList>
            <person name="Gilroy R."/>
        </authorList>
    </citation>
    <scope>NUCLEOTIDE SEQUENCE</scope>
    <source>
        <strain evidence="9">ChiSjej1B19-7085</strain>
    </source>
</reference>
<dbReference type="SUPFAM" id="SSF55920">
    <property type="entry name" value="Creatinase/aminopeptidase"/>
    <property type="match status" value="1"/>
</dbReference>
<dbReference type="AlphaFoldDB" id="A0A9D1DRL4"/>
<keyword evidence="5 6" id="KW-0378">Hydrolase</keyword>
<comment type="subunit">
    <text evidence="6">Monomer.</text>
</comment>